<dbReference type="SUPFAM" id="SSF53167">
    <property type="entry name" value="Purine and uridine phosphorylases"/>
    <property type="match status" value="1"/>
</dbReference>
<dbReference type="AlphaFoldDB" id="A0A9W9IF23"/>
<protein>
    <recommendedName>
        <fullName evidence="2">Nucleoside phosphorylase domain-containing protein</fullName>
    </recommendedName>
</protein>
<evidence type="ECO:0000259" key="2">
    <source>
        <dbReference type="Pfam" id="PF01048"/>
    </source>
</evidence>
<dbReference type="InterPro" id="IPR035994">
    <property type="entry name" value="Nucleoside_phosphorylase_sf"/>
</dbReference>
<dbReference type="OrthoDB" id="20872at2759"/>
<reference evidence="3" key="1">
    <citation type="submission" date="2022-11" db="EMBL/GenBank/DDBJ databases">
        <authorList>
            <person name="Petersen C."/>
        </authorList>
    </citation>
    <scope>NUCLEOTIDE SEQUENCE</scope>
    <source>
        <strain evidence="3">IBT 26290</strain>
    </source>
</reference>
<dbReference type="SUPFAM" id="SSF48452">
    <property type="entry name" value="TPR-like"/>
    <property type="match status" value="1"/>
</dbReference>
<evidence type="ECO:0000313" key="3">
    <source>
        <dbReference type="EMBL" id="KAJ5174421.1"/>
    </source>
</evidence>
<dbReference type="PANTHER" id="PTHR46082:SF6">
    <property type="entry name" value="AAA+ ATPASE DOMAIN-CONTAINING PROTEIN-RELATED"/>
    <property type="match status" value="1"/>
</dbReference>
<gene>
    <name evidence="3" type="ORF">N7482_000298</name>
</gene>
<dbReference type="InterPro" id="IPR011990">
    <property type="entry name" value="TPR-like_helical_dom_sf"/>
</dbReference>
<feature type="chain" id="PRO_5040725700" description="Nucleoside phosphorylase domain-containing protein" evidence="1">
    <location>
        <begin position="24"/>
        <end position="578"/>
    </location>
</feature>
<evidence type="ECO:0000256" key="1">
    <source>
        <dbReference type="SAM" id="SignalP"/>
    </source>
</evidence>
<evidence type="ECO:0000313" key="4">
    <source>
        <dbReference type="Proteomes" id="UP001149163"/>
    </source>
</evidence>
<accession>A0A9W9IF23</accession>
<dbReference type="RefSeq" id="XP_056546029.1">
    <property type="nucleotide sequence ID" value="XM_056682423.1"/>
</dbReference>
<reference evidence="3" key="2">
    <citation type="journal article" date="2023" name="IMA Fungus">
        <title>Comparative genomic study of the Penicillium genus elucidates a diverse pangenome and 15 lateral gene transfer events.</title>
        <authorList>
            <person name="Petersen C."/>
            <person name="Sorensen T."/>
            <person name="Nielsen M.R."/>
            <person name="Sondergaard T.E."/>
            <person name="Sorensen J.L."/>
            <person name="Fitzpatrick D.A."/>
            <person name="Frisvad J.C."/>
            <person name="Nielsen K.L."/>
        </authorList>
    </citation>
    <scope>NUCLEOTIDE SEQUENCE</scope>
    <source>
        <strain evidence="3">IBT 26290</strain>
    </source>
</reference>
<dbReference type="Gene3D" id="1.25.40.10">
    <property type="entry name" value="Tetratricopeptide repeat domain"/>
    <property type="match status" value="1"/>
</dbReference>
<dbReference type="InterPro" id="IPR053137">
    <property type="entry name" value="NLR-like"/>
</dbReference>
<feature type="domain" description="Nucleoside phosphorylase" evidence="2">
    <location>
        <begin position="11"/>
        <end position="293"/>
    </location>
</feature>
<dbReference type="Gene3D" id="3.40.50.1580">
    <property type="entry name" value="Nucleoside phosphorylase domain"/>
    <property type="match status" value="1"/>
</dbReference>
<feature type="signal peptide" evidence="1">
    <location>
        <begin position="1"/>
        <end position="23"/>
    </location>
</feature>
<name>A0A9W9IF23_9EURO</name>
<keyword evidence="1" id="KW-0732">Signal</keyword>
<dbReference type="Pfam" id="PF13374">
    <property type="entry name" value="TPR_10"/>
    <property type="match status" value="1"/>
</dbReference>
<organism evidence="3 4">
    <name type="scientific">Penicillium canariense</name>
    <dbReference type="NCBI Taxonomy" id="189055"/>
    <lineage>
        <taxon>Eukaryota</taxon>
        <taxon>Fungi</taxon>
        <taxon>Dikarya</taxon>
        <taxon>Ascomycota</taxon>
        <taxon>Pezizomycotina</taxon>
        <taxon>Eurotiomycetes</taxon>
        <taxon>Eurotiomycetidae</taxon>
        <taxon>Eurotiales</taxon>
        <taxon>Aspergillaceae</taxon>
        <taxon>Penicillium</taxon>
    </lineage>
</organism>
<sequence length="578" mass="63903">MHPKSRRDFAIAIICALPVEADAVEGLFDETYDRLGRSYGKQPGDTNAYINGRIGHHNVVLCYMPGMGKDSAASVASTLRISYTAIQVALIVGICGGVPSPSPGRQIYLGDVLISDSVVAYDFGRQYPAGFRRKTNVKDTLGRPNLEIRSLLAGLKASRSQTEFQHQIKERQDGSTQDASYLHKHHPQFSPSRCGCSADDSPYNICDGALEIECYDLGFDDNRVIRQRNDTTITKPSVHIGTIASADTVMKSGEHRDAITREERVLGFEMEAAAVWDNIPCIIIKGICDYADMHKTKAWQCYAAATGASARPFWDTGDLLAQVCLSLSSQANDESNQTPPIMVDEQSIRTVQGSEGKSTALQEHTSTKGISTTGLVNDTKLRQVETLGSLQTLGDALYCQAMYGEAERSYRVSWNGRRRILGGIHSDTLRSRNSLGDALYRQGKYALAETTYRDAWDGRKKTLGDDHPDTLMSLHWVGQALYSQEKYVQAQAPYRDAWEGQKRVLGEKHADTLASFHGLEDALRKSPFAPKKKAPTPKGITTTLRSVTKCFPYQCTYANLFHIPSVNTTFRELKLLLP</sequence>
<dbReference type="EMBL" id="JAPQKN010000001">
    <property type="protein sequence ID" value="KAJ5174421.1"/>
    <property type="molecule type" value="Genomic_DNA"/>
</dbReference>
<dbReference type="Proteomes" id="UP001149163">
    <property type="component" value="Unassembled WGS sequence"/>
</dbReference>
<dbReference type="Pfam" id="PF13424">
    <property type="entry name" value="TPR_12"/>
    <property type="match status" value="1"/>
</dbReference>
<dbReference type="GeneID" id="81421599"/>
<comment type="caution">
    <text evidence="3">The sequence shown here is derived from an EMBL/GenBank/DDBJ whole genome shotgun (WGS) entry which is preliminary data.</text>
</comment>
<proteinExistence type="predicted"/>
<keyword evidence="4" id="KW-1185">Reference proteome</keyword>
<dbReference type="Pfam" id="PF01048">
    <property type="entry name" value="PNP_UDP_1"/>
    <property type="match status" value="1"/>
</dbReference>
<dbReference type="InterPro" id="IPR000845">
    <property type="entry name" value="Nucleoside_phosphorylase_d"/>
</dbReference>
<dbReference type="GO" id="GO:0003824">
    <property type="term" value="F:catalytic activity"/>
    <property type="evidence" value="ECO:0007669"/>
    <property type="project" value="InterPro"/>
</dbReference>
<dbReference type="GO" id="GO:0009116">
    <property type="term" value="P:nucleoside metabolic process"/>
    <property type="evidence" value="ECO:0007669"/>
    <property type="project" value="InterPro"/>
</dbReference>
<dbReference type="PANTHER" id="PTHR46082">
    <property type="entry name" value="ATP/GTP-BINDING PROTEIN-RELATED"/>
    <property type="match status" value="1"/>
</dbReference>